<comment type="catalytic activity">
    <reaction evidence="2">
        <text>ATP + H2O = ADP + phosphate + H(+)</text>
        <dbReference type="Rhea" id="RHEA:13065"/>
        <dbReference type="ChEBI" id="CHEBI:15377"/>
        <dbReference type="ChEBI" id="CHEBI:15378"/>
        <dbReference type="ChEBI" id="CHEBI:30616"/>
        <dbReference type="ChEBI" id="CHEBI:43474"/>
        <dbReference type="ChEBI" id="CHEBI:456216"/>
        <dbReference type="EC" id="3.6.4.13"/>
    </reaction>
</comment>
<dbReference type="InterPro" id="IPR027417">
    <property type="entry name" value="P-loop_NTPase"/>
</dbReference>
<dbReference type="EMBL" id="JAPFFM010000019">
    <property type="protein sequence ID" value="KAJ6688000.1"/>
    <property type="molecule type" value="Genomic_DNA"/>
</dbReference>
<evidence type="ECO:0000256" key="3">
    <source>
        <dbReference type="SAM" id="MobiDB-lite"/>
    </source>
</evidence>
<reference evidence="5" key="2">
    <citation type="journal article" date="2023" name="Int. J. Mol. Sci.">
        <title>De Novo Assembly and Annotation of 11 Diverse Shrub Willow (Salix) Genomes Reveals Novel Gene Organization in Sex-Linked Regions.</title>
        <authorList>
            <person name="Hyden B."/>
            <person name="Feng K."/>
            <person name="Yates T.B."/>
            <person name="Jawdy S."/>
            <person name="Cereghino C."/>
            <person name="Smart L.B."/>
            <person name="Muchero W."/>
        </authorList>
    </citation>
    <scope>NUCLEOTIDE SEQUENCE</scope>
    <source>
        <tissue evidence="5">Shoot tip</tissue>
    </source>
</reference>
<dbReference type="PANTHER" id="PTHR18934">
    <property type="entry name" value="ATP-DEPENDENT RNA HELICASE"/>
    <property type="match status" value="1"/>
</dbReference>
<keyword evidence="6" id="KW-1185">Reference proteome</keyword>
<name>A0A9Q0PGV3_9ROSI</name>
<feature type="compositionally biased region" description="Polar residues" evidence="3">
    <location>
        <begin position="169"/>
        <end position="179"/>
    </location>
</feature>
<keyword evidence="5" id="KW-0378">Hydrolase</keyword>
<dbReference type="GO" id="GO:0005524">
    <property type="term" value="F:ATP binding"/>
    <property type="evidence" value="ECO:0007669"/>
    <property type="project" value="InterPro"/>
</dbReference>
<sequence>MVFLSVKCFGVADSHSKKLALPYTRSMQSFNYGRFAYRDVSSDESDYELGSSQKEMTGSTLDNADDWKWKLTKLLQSKDQQEVVSRERKDRRDFEHLSAMATRMGLHSRQYSRIVVFSKVPLPNYRPDLDDKRPQREVILPFGLQREVDAHLKSYVSKKPTSRGFFPPNSLSRSNNGGSMETGERIYARPELSVQNSVSMERILSRKSLQLRNQQEEWQESPEGQKMIEFRRSLPAYKEKDLLLKAISENQPRRISAMSVSERVAAERGEKLGESVGYKVRLEGMRGRDTRLLFCTTGILLRRLLLDRDLKGVTHVIVDEIHERGMNEDFLLIVLRDLLPRRPELRLILMSATLNADLFSSYFGGAPAIHIPVSLTLLISVLITCRKPIPYPLKPAGKDLVNFAA</sequence>
<dbReference type="FunFam" id="3.40.50.300:FF:001922">
    <property type="entry name" value="DEAH (Asp-Glu-Ala-His) box polypeptide 29"/>
    <property type="match status" value="1"/>
</dbReference>
<dbReference type="GO" id="GO:0005634">
    <property type="term" value="C:nucleus"/>
    <property type="evidence" value="ECO:0007669"/>
    <property type="project" value="TreeGrafter"/>
</dbReference>
<keyword evidence="5" id="KW-0547">Nucleotide-binding</keyword>
<reference evidence="5" key="1">
    <citation type="submission" date="2022-11" db="EMBL/GenBank/DDBJ databases">
        <authorList>
            <person name="Hyden B.L."/>
            <person name="Feng K."/>
            <person name="Yates T."/>
            <person name="Jawdy S."/>
            <person name="Smart L.B."/>
            <person name="Muchero W."/>
        </authorList>
    </citation>
    <scope>NUCLEOTIDE SEQUENCE</scope>
    <source>
        <tissue evidence="5">Shoot tip</tissue>
    </source>
</reference>
<dbReference type="GO" id="GO:0003724">
    <property type="term" value="F:RNA helicase activity"/>
    <property type="evidence" value="ECO:0007669"/>
    <property type="project" value="UniProtKB-EC"/>
</dbReference>
<gene>
    <name evidence="5" type="ORF">OIU74_016660</name>
</gene>
<dbReference type="InterPro" id="IPR014001">
    <property type="entry name" value="Helicase_ATP-bd"/>
</dbReference>
<evidence type="ECO:0000313" key="6">
    <source>
        <dbReference type="Proteomes" id="UP001151752"/>
    </source>
</evidence>
<accession>A0A9Q0PGV3</accession>
<evidence type="ECO:0000259" key="4">
    <source>
        <dbReference type="PROSITE" id="PS51192"/>
    </source>
</evidence>
<feature type="region of interest" description="Disordered" evidence="3">
    <location>
        <begin position="163"/>
        <end position="182"/>
    </location>
</feature>
<keyword evidence="5" id="KW-0347">Helicase</keyword>
<organism evidence="5 6">
    <name type="scientific">Salix koriyanagi</name>
    <dbReference type="NCBI Taxonomy" id="2511006"/>
    <lineage>
        <taxon>Eukaryota</taxon>
        <taxon>Viridiplantae</taxon>
        <taxon>Streptophyta</taxon>
        <taxon>Embryophyta</taxon>
        <taxon>Tracheophyta</taxon>
        <taxon>Spermatophyta</taxon>
        <taxon>Magnoliopsida</taxon>
        <taxon>eudicotyledons</taxon>
        <taxon>Gunneridae</taxon>
        <taxon>Pentapetalae</taxon>
        <taxon>rosids</taxon>
        <taxon>fabids</taxon>
        <taxon>Malpighiales</taxon>
        <taxon>Salicaceae</taxon>
        <taxon>Saliceae</taxon>
        <taxon>Salix</taxon>
    </lineage>
</organism>
<evidence type="ECO:0000256" key="2">
    <source>
        <dbReference type="ARBA" id="ARBA00047984"/>
    </source>
</evidence>
<dbReference type="Pfam" id="PF00270">
    <property type="entry name" value="DEAD"/>
    <property type="match status" value="1"/>
</dbReference>
<protein>
    <recommendedName>
        <fullName evidence="1">RNA helicase</fullName>
        <ecNumber evidence="1">3.6.4.13</ecNumber>
    </recommendedName>
</protein>
<dbReference type="Gene3D" id="3.40.50.300">
    <property type="entry name" value="P-loop containing nucleotide triphosphate hydrolases"/>
    <property type="match status" value="1"/>
</dbReference>
<dbReference type="PANTHER" id="PTHR18934:SF229">
    <property type="entry name" value="DEXH-BOX ATP-DEPENDENT RNA HELICASE DEXH3"/>
    <property type="match status" value="1"/>
</dbReference>
<dbReference type="GO" id="GO:0003723">
    <property type="term" value="F:RNA binding"/>
    <property type="evidence" value="ECO:0007669"/>
    <property type="project" value="TreeGrafter"/>
</dbReference>
<dbReference type="InterPro" id="IPR011545">
    <property type="entry name" value="DEAD/DEAH_box_helicase_dom"/>
</dbReference>
<dbReference type="SMART" id="SM00487">
    <property type="entry name" value="DEXDc"/>
    <property type="match status" value="1"/>
</dbReference>
<dbReference type="Proteomes" id="UP001151752">
    <property type="component" value="Chromosome 15W"/>
</dbReference>
<dbReference type="EC" id="3.6.4.13" evidence="1"/>
<keyword evidence="5" id="KW-0067">ATP-binding</keyword>
<evidence type="ECO:0000313" key="5">
    <source>
        <dbReference type="EMBL" id="KAJ6688000.1"/>
    </source>
</evidence>
<evidence type="ECO:0000256" key="1">
    <source>
        <dbReference type="ARBA" id="ARBA00012552"/>
    </source>
</evidence>
<dbReference type="CDD" id="cd17917">
    <property type="entry name" value="DEXHc_RHA-like"/>
    <property type="match status" value="1"/>
</dbReference>
<comment type="caution">
    <text evidence="5">The sequence shown here is derived from an EMBL/GenBank/DDBJ whole genome shotgun (WGS) entry which is preliminary data.</text>
</comment>
<feature type="domain" description="Helicase ATP-binding" evidence="4">
    <location>
        <begin position="252"/>
        <end position="372"/>
    </location>
</feature>
<dbReference type="PROSITE" id="PS51192">
    <property type="entry name" value="HELICASE_ATP_BIND_1"/>
    <property type="match status" value="1"/>
</dbReference>
<dbReference type="AlphaFoldDB" id="A0A9Q0PGV3"/>
<proteinExistence type="predicted"/>
<dbReference type="SUPFAM" id="SSF52540">
    <property type="entry name" value="P-loop containing nucleoside triphosphate hydrolases"/>
    <property type="match status" value="1"/>
</dbReference>